<reference evidence="4 5" key="1">
    <citation type="journal article" date="2013" name="PLoS Genet.">
        <title>The genome and development-dependent transcriptomes of Pyronema confluens: a window into fungal evolution.</title>
        <authorList>
            <person name="Traeger S."/>
            <person name="Altegoer F."/>
            <person name="Freitag M."/>
            <person name="Gabaldon T."/>
            <person name="Kempken F."/>
            <person name="Kumar A."/>
            <person name="Marcet-Houben M."/>
            <person name="Poggeler S."/>
            <person name="Stajich J.E."/>
            <person name="Nowrousian M."/>
        </authorList>
    </citation>
    <scope>NUCLEOTIDE SEQUENCE [LARGE SCALE GENOMIC DNA]</scope>
    <source>
        <strain evidence="5">CBS 100304</strain>
        <tissue evidence="4">Vegetative mycelium</tissue>
    </source>
</reference>
<accession>U4LPA0</accession>
<comment type="similarity">
    <text evidence="1">Belongs to the phosducin family.</text>
</comment>
<evidence type="ECO:0000313" key="5">
    <source>
        <dbReference type="Proteomes" id="UP000018144"/>
    </source>
</evidence>
<dbReference type="PANTHER" id="PTHR46052">
    <property type="entry name" value="PHOSDUCIN-LIKE PROTEIN"/>
    <property type="match status" value="1"/>
</dbReference>
<dbReference type="InterPro" id="IPR001200">
    <property type="entry name" value="Phosducin"/>
</dbReference>
<dbReference type="OrthoDB" id="70588at2759"/>
<dbReference type="Proteomes" id="UP000018144">
    <property type="component" value="Unassembled WGS sequence"/>
</dbReference>
<feature type="domain" description="Phosducin" evidence="3">
    <location>
        <begin position="130"/>
        <end position="257"/>
    </location>
</feature>
<dbReference type="InterPro" id="IPR024253">
    <property type="entry name" value="Phosducin_thioredoxin-like_dom"/>
</dbReference>
<dbReference type="Pfam" id="PF02114">
    <property type="entry name" value="Phosducin"/>
    <property type="match status" value="1"/>
</dbReference>
<evidence type="ECO:0000256" key="2">
    <source>
        <dbReference type="SAM" id="MobiDB-lite"/>
    </source>
</evidence>
<evidence type="ECO:0000259" key="3">
    <source>
        <dbReference type="Pfam" id="PF02114"/>
    </source>
</evidence>
<dbReference type="CDD" id="cd02987">
    <property type="entry name" value="Phd_like_Phd"/>
    <property type="match status" value="1"/>
</dbReference>
<sequence>MDTFAPVKDEASRRHHEDSDSNASDIDDTNLDDTNLDDTNLDDTNSTIPGHGNIDLNKTMPLFNSSSKLLAGSYQTGVKGVIADAQSFESARRKKSNQSKPRTDYQFVGYATPQELDSRAPLNPNSSEGESDDDEFVRTWRKNRLNELRTGASSTRRRSPSKRKYGSVETVDAAGYLDAIERVSAETTVVVTIFNDQSEESSFVEDCLNTLSKRHVTTRFIKLHHLEAEMDAKVVPAVLAYKGGELFANIIRIVDEIPPGRNLSTESLELVLRRANVLVKEA</sequence>
<dbReference type="AlphaFoldDB" id="U4LPA0"/>
<evidence type="ECO:0000313" key="4">
    <source>
        <dbReference type="EMBL" id="CCX31155.1"/>
    </source>
</evidence>
<dbReference type="eggNOG" id="KOG3171">
    <property type="taxonomic scope" value="Eukaryota"/>
</dbReference>
<name>U4LPA0_PYROM</name>
<evidence type="ECO:0000256" key="1">
    <source>
        <dbReference type="ARBA" id="ARBA00009686"/>
    </source>
</evidence>
<protein>
    <submittedName>
        <fullName evidence="4">Similar to Phosducin-like protein acc. no. Q63737</fullName>
    </submittedName>
</protein>
<feature type="compositionally biased region" description="Acidic residues" evidence="2">
    <location>
        <begin position="25"/>
        <end position="41"/>
    </location>
</feature>
<proteinExistence type="inferred from homology"/>
<dbReference type="InterPro" id="IPR036249">
    <property type="entry name" value="Thioredoxin-like_sf"/>
</dbReference>
<dbReference type="EMBL" id="HF935546">
    <property type="protein sequence ID" value="CCX31155.1"/>
    <property type="molecule type" value="Genomic_DNA"/>
</dbReference>
<dbReference type="OMA" id="RVHYADI"/>
<keyword evidence="5" id="KW-1185">Reference proteome</keyword>
<gene>
    <name evidence="4" type="ORF">PCON_10109</name>
</gene>
<feature type="region of interest" description="Disordered" evidence="2">
    <location>
        <begin position="1"/>
        <end position="57"/>
    </location>
</feature>
<dbReference type="Gene3D" id="3.40.30.10">
    <property type="entry name" value="Glutaredoxin"/>
    <property type="match status" value="1"/>
</dbReference>
<feature type="region of interest" description="Disordered" evidence="2">
    <location>
        <begin position="111"/>
        <end position="138"/>
    </location>
</feature>
<dbReference type="SUPFAM" id="SSF52833">
    <property type="entry name" value="Thioredoxin-like"/>
    <property type="match status" value="1"/>
</dbReference>
<feature type="compositionally biased region" description="Basic and acidic residues" evidence="2">
    <location>
        <begin position="7"/>
        <end position="19"/>
    </location>
</feature>
<dbReference type="GO" id="GO:0008277">
    <property type="term" value="P:regulation of G protein-coupled receptor signaling pathway"/>
    <property type="evidence" value="ECO:0007669"/>
    <property type="project" value="InterPro"/>
</dbReference>
<dbReference type="PANTHER" id="PTHR46052:SF1">
    <property type="entry name" value="PHOSDUCIN-LIKE PROTEIN"/>
    <property type="match status" value="1"/>
</dbReference>
<dbReference type="InterPro" id="IPR051499">
    <property type="entry name" value="Phosducin-like_reg"/>
</dbReference>
<organism evidence="4 5">
    <name type="scientific">Pyronema omphalodes (strain CBS 100304)</name>
    <name type="common">Pyronema confluens</name>
    <dbReference type="NCBI Taxonomy" id="1076935"/>
    <lineage>
        <taxon>Eukaryota</taxon>
        <taxon>Fungi</taxon>
        <taxon>Dikarya</taxon>
        <taxon>Ascomycota</taxon>
        <taxon>Pezizomycotina</taxon>
        <taxon>Pezizomycetes</taxon>
        <taxon>Pezizales</taxon>
        <taxon>Pyronemataceae</taxon>
        <taxon>Pyronema</taxon>
    </lineage>
</organism>
<dbReference type="STRING" id="1076935.U4LPA0"/>